<dbReference type="KEGG" id="alus:STSP2_02490"/>
<proteinExistence type="predicted"/>
<reference evidence="2" key="1">
    <citation type="submission" date="2017-02" db="EMBL/GenBank/DDBJ databases">
        <title>Comparative genomics and description of representatives of a novel lineage of planctomycetes thriving in anoxic sediments.</title>
        <authorList>
            <person name="Spring S."/>
            <person name="Bunk B."/>
            <person name="Sproer C."/>
        </authorList>
    </citation>
    <scope>NUCLEOTIDE SEQUENCE [LARGE SCALE GENOMIC DNA]</scope>
    <source>
        <strain evidence="2">ST-NAGAB-D1</strain>
    </source>
</reference>
<accession>A0A1U9NN11</accession>
<sequence>MKNKTFITLLIASLILNVALPFTIHAVGVYYRNLNFNTLNTCEVSGARLAKVLLDRIEFHTSTRQTANHVLAEKGDEK</sequence>
<evidence type="ECO:0000313" key="2">
    <source>
        <dbReference type="Proteomes" id="UP000189674"/>
    </source>
</evidence>
<dbReference type="AlphaFoldDB" id="A0A1U9NN11"/>
<protein>
    <submittedName>
        <fullName evidence="1">Uncharacterized protein</fullName>
    </submittedName>
</protein>
<organism evidence="1 2">
    <name type="scientific">Anaerohalosphaera lusitana</name>
    <dbReference type="NCBI Taxonomy" id="1936003"/>
    <lineage>
        <taxon>Bacteria</taxon>
        <taxon>Pseudomonadati</taxon>
        <taxon>Planctomycetota</taxon>
        <taxon>Phycisphaerae</taxon>
        <taxon>Sedimentisphaerales</taxon>
        <taxon>Anaerohalosphaeraceae</taxon>
        <taxon>Anaerohalosphaera</taxon>
    </lineage>
</organism>
<dbReference type="RefSeq" id="WP_146662984.1">
    <property type="nucleotide sequence ID" value="NZ_CP019791.1"/>
</dbReference>
<evidence type="ECO:0000313" key="1">
    <source>
        <dbReference type="EMBL" id="AQT69301.1"/>
    </source>
</evidence>
<dbReference type="STRING" id="1936003.STSP2_02490"/>
<name>A0A1U9NN11_9BACT</name>
<dbReference type="Proteomes" id="UP000189674">
    <property type="component" value="Chromosome"/>
</dbReference>
<gene>
    <name evidence="1" type="ORF">STSP2_02490</name>
</gene>
<dbReference type="EMBL" id="CP019791">
    <property type="protein sequence ID" value="AQT69301.1"/>
    <property type="molecule type" value="Genomic_DNA"/>
</dbReference>
<keyword evidence="2" id="KW-1185">Reference proteome</keyword>